<sequence length="55" mass="6626">MARPYLTISTISEYRLDNNKNDEHKNLKKEIVNLIMIFIFLYFNYNLNVLIFGNL</sequence>
<keyword evidence="1" id="KW-0472">Membrane</keyword>
<evidence type="ECO:0000313" key="2">
    <source>
        <dbReference type="EMBL" id="RIA89652.1"/>
    </source>
</evidence>
<evidence type="ECO:0000256" key="1">
    <source>
        <dbReference type="SAM" id="Phobius"/>
    </source>
</evidence>
<comment type="caution">
    <text evidence="2">The sequence shown here is derived from an EMBL/GenBank/DDBJ whole genome shotgun (WGS) entry which is preliminary data.</text>
</comment>
<accession>A0A397SVE5</accession>
<protein>
    <submittedName>
        <fullName evidence="2">Uncharacterized protein</fullName>
    </submittedName>
</protein>
<name>A0A397SVE5_9GLOM</name>
<gene>
    <name evidence="2" type="ORF">C1645_771756</name>
</gene>
<dbReference type="AlphaFoldDB" id="A0A397SVE5"/>
<evidence type="ECO:0000313" key="3">
    <source>
        <dbReference type="Proteomes" id="UP000265703"/>
    </source>
</evidence>
<feature type="non-terminal residue" evidence="2">
    <location>
        <position position="55"/>
    </location>
</feature>
<organism evidence="2 3">
    <name type="scientific">Glomus cerebriforme</name>
    <dbReference type="NCBI Taxonomy" id="658196"/>
    <lineage>
        <taxon>Eukaryota</taxon>
        <taxon>Fungi</taxon>
        <taxon>Fungi incertae sedis</taxon>
        <taxon>Mucoromycota</taxon>
        <taxon>Glomeromycotina</taxon>
        <taxon>Glomeromycetes</taxon>
        <taxon>Glomerales</taxon>
        <taxon>Glomeraceae</taxon>
        <taxon>Glomus</taxon>
    </lineage>
</organism>
<dbReference type="EMBL" id="QKYT01000211">
    <property type="protein sequence ID" value="RIA89652.1"/>
    <property type="molecule type" value="Genomic_DNA"/>
</dbReference>
<keyword evidence="1" id="KW-1133">Transmembrane helix</keyword>
<keyword evidence="1" id="KW-0812">Transmembrane</keyword>
<feature type="transmembrane region" description="Helical" evidence="1">
    <location>
        <begin position="31"/>
        <end position="52"/>
    </location>
</feature>
<proteinExistence type="predicted"/>
<keyword evidence="3" id="KW-1185">Reference proteome</keyword>
<reference evidence="2 3" key="1">
    <citation type="submission" date="2018-06" db="EMBL/GenBank/DDBJ databases">
        <title>Comparative genomics reveals the genomic features of Rhizophagus irregularis, R. cerebriforme, R. diaphanum and Gigaspora rosea, and their symbiotic lifestyle signature.</title>
        <authorList>
            <person name="Morin E."/>
            <person name="San Clemente H."/>
            <person name="Chen E.C.H."/>
            <person name="De La Providencia I."/>
            <person name="Hainaut M."/>
            <person name="Kuo A."/>
            <person name="Kohler A."/>
            <person name="Murat C."/>
            <person name="Tang N."/>
            <person name="Roy S."/>
            <person name="Loubradou J."/>
            <person name="Henrissat B."/>
            <person name="Grigoriev I.V."/>
            <person name="Corradi N."/>
            <person name="Roux C."/>
            <person name="Martin F.M."/>
        </authorList>
    </citation>
    <scope>NUCLEOTIDE SEQUENCE [LARGE SCALE GENOMIC DNA]</scope>
    <source>
        <strain evidence="2 3">DAOM 227022</strain>
    </source>
</reference>
<dbReference type="Proteomes" id="UP000265703">
    <property type="component" value="Unassembled WGS sequence"/>
</dbReference>